<keyword evidence="1" id="KW-0808">Transferase</keyword>
<protein>
    <submittedName>
        <fullName evidence="4">Nucleotidyltransferase family protein</fullName>
    </submittedName>
</protein>
<dbReference type="InterPro" id="IPR005835">
    <property type="entry name" value="NTP_transferase_dom"/>
</dbReference>
<evidence type="ECO:0000256" key="1">
    <source>
        <dbReference type="ARBA" id="ARBA00022679"/>
    </source>
</evidence>
<keyword evidence="2" id="KW-0548">Nucleotidyltransferase</keyword>
<dbReference type="EMBL" id="JBHTCM010000018">
    <property type="protein sequence ID" value="MFC7334567.1"/>
    <property type="molecule type" value="Genomic_DNA"/>
</dbReference>
<keyword evidence="5" id="KW-1185">Reference proteome</keyword>
<name>A0ABW2KX01_9PROT</name>
<gene>
    <name evidence="4" type="ORF">ACFQPS_15470</name>
</gene>
<dbReference type="Pfam" id="PF00483">
    <property type="entry name" value="NTP_transferase"/>
    <property type="match status" value="1"/>
</dbReference>
<dbReference type="InterPro" id="IPR050065">
    <property type="entry name" value="GlmU-like"/>
</dbReference>
<feature type="domain" description="Nucleotidyl transferase" evidence="3">
    <location>
        <begin position="16"/>
        <end position="132"/>
    </location>
</feature>
<dbReference type="RefSeq" id="WP_377360121.1">
    <property type="nucleotide sequence ID" value="NZ_JBHTCM010000018.1"/>
</dbReference>
<dbReference type="PANTHER" id="PTHR43584:SF8">
    <property type="entry name" value="N-ACETYLMURAMATE ALPHA-1-PHOSPHATE URIDYLYLTRANSFERASE"/>
    <property type="match status" value="1"/>
</dbReference>
<evidence type="ECO:0000313" key="5">
    <source>
        <dbReference type="Proteomes" id="UP001596456"/>
    </source>
</evidence>
<evidence type="ECO:0000259" key="3">
    <source>
        <dbReference type="Pfam" id="PF00483"/>
    </source>
</evidence>
<evidence type="ECO:0000313" key="4">
    <source>
        <dbReference type="EMBL" id="MFC7334567.1"/>
    </source>
</evidence>
<reference evidence="5" key="1">
    <citation type="journal article" date="2019" name="Int. J. Syst. Evol. Microbiol.">
        <title>The Global Catalogue of Microorganisms (GCM) 10K type strain sequencing project: providing services to taxonomists for standard genome sequencing and annotation.</title>
        <authorList>
            <consortium name="The Broad Institute Genomics Platform"/>
            <consortium name="The Broad Institute Genome Sequencing Center for Infectious Disease"/>
            <person name="Wu L."/>
            <person name="Ma J."/>
        </authorList>
    </citation>
    <scope>NUCLEOTIDE SEQUENCE [LARGE SCALE GENOMIC DNA]</scope>
    <source>
        <strain evidence="5">CGMCC 1.16275</strain>
    </source>
</reference>
<dbReference type="CDD" id="cd06422">
    <property type="entry name" value="NTP_transferase_like_1"/>
    <property type="match status" value="1"/>
</dbReference>
<proteinExistence type="predicted"/>
<dbReference type="Gene3D" id="3.90.550.10">
    <property type="entry name" value="Spore Coat Polysaccharide Biosynthesis Protein SpsA, Chain A"/>
    <property type="match status" value="1"/>
</dbReference>
<dbReference type="Proteomes" id="UP001596456">
    <property type="component" value="Unassembled WGS sequence"/>
</dbReference>
<dbReference type="InterPro" id="IPR029044">
    <property type="entry name" value="Nucleotide-diphossugar_trans"/>
</dbReference>
<dbReference type="PANTHER" id="PTHR43584">
    <property type="entry name" value="NUCLEOTIDYL TRANSFERASE"/>
    <property type="match status" value="1"/>
</dbReference>
<dbReference type="SUPFAM" id="SSF53448">
    <property type="entry name" value="Nucleotide-diphospho-sugar transferases"/>
    <property type="match status" value="1"/>
</dbReference>
<accession>A0ABW2KX01</accession>
<comment type="caution">
    <text evidence="4">The sequence shown here is derived from an EMBL/GenBank/DDBJ whole genome shotgun (WGS) entry which is preliminary data.</text>
</comment>
<organism evidence="4 5">
    <name type="scientific">Rhodocista pekingensis</name>
    <dbReference type="NCBI Taxonomy" id="201185"/>
    <lineage>
        <taxon>Bacteria</taxon>
        <taxon>Pseudomonadati</taxon>
        <taxon>Pseudomonadota</taxon>
        <taxon>Alphaproteobacteria</taxon>
        <taxon>Rhodospirillales</taxon>
        <taxon>Azospirillaceae</taxon>
        <taxon>Rhodocista</taxon>
    </lineage>
</organism>
<sequence length="253" mass="27771">MTDQYHRLPGDAPRRAMVLAAGLGLRMRPLTLTRPKPLVQVGGQTLLDHALDRLASAGVEDAVVNAHWLADQVEAHLAARTRAPRTHLSREETLLETAGGIRKALPLLGDAPFYVVNSDVLWLDGPVPALTRLARRWDPAEMDFLLLLMPTVWAVGYEGRGDYHMDPAGRLRYRGGDDIAPFVAAGVMIARPDAYRDLPEGPAGNAALWHAAEASGRLYGLRHDGPWFHVGTPDSLAEVDAQVRQPRVRWAEP</sequence>
<evidence type="ECO:0000256" key="2">
    <source>
        <dbReference type="ARBA" id="ARBA00022695"/>
    </source>
</evidence>